<feature type="repeat" description="WD" evidence="13">
    <location>
        <begin position="453"/>
        <end position="486"/>
    </location>
</feature>
<evidence type="ECO:0000256" key="8">
    <source>
        <dbReference type="ARBA" id="ARBA00023212"/>
    </source>
</evidence>
<dbReference type="Ensembl" id="ENSGWIT00000038104.1">
    <property type="protein sequence ID" value="ENSGWIP00000034942.1"/>
    <property type="gene ID" value="ENSGWIG00000018111.1"/>
</dbReference>
<accession>A0A8C5GSR4</accession>
<dbReference type="FunFam" id="2.130.10.10:FF:000401">
    <property type="entry name" value="Cilia- and flagella-associated protein 44"/>
    <property type="match status" value="1"/>
</dbReference>
<reference evidence="17" key="1">
    <citation type="submission" date="2020-06" db="EMBL/GenBank/DDBJ databases">
        <authorList>
            <consortium name="Wellcome Sanger Institute Data Sharing"/>
        </authorList>
    </citation>
    <scope>NUCLEOTIDE SEQUENCE [LARGE SCALE GENOMIC DNA]</scope>
</reference>
<comment type="function">
    <text evidence="10">Flagellar protein involved in sperm flagellum axoneme organization and function.</text>
</comment>
<feature type="region of interest" description="Disordered" evidence="15">
    <location>
        <begin position="1036"/>
        <end position="1057"/>
    </location>
</feature>
<keyword evidence="8" id="KW-0206">Cytoskeleton</keyword>
<keyword evidence="3 13" id="KW-0853">WD repeat</keyword>
<comment type="subcellular location">
    <subcellularLocation>
        <location evidence="1">Cytoplasm</location>
        <location evidence="1">Cytoskeleton</location>
        <location evidence="1">Flagellum axoneme</location>
    </subcellularLocation>
</comment>
<evidence type="ECO:0000256" key="10">
    <source>
        <dbReference type="ARBA" id="ARBA00055223"/>
    </source>
</evidence>
<protein>
    <recommendedName>
        <fullName evidence="12">Cilia- and flagella-associated protein 44</fullName>
    </recommendedName>
</protein>
<evidence type="ECO:0000256" key="7">
    <source>
        <dbReference type="ARBA" id="ARBA00023069"/>
    </source>
</evidence>
<comment type="similarity">
    <text evidence="11">Belongs to the CFAP44 family.</text>
</comment>
<dbReference type="Proteomes" id="UP000694680">
    <property type="component" value="Chromosome 12"/>
</dbReference>
<dbReference type="PROSITE" id="PS50294">
    <property type="entry name" value="WD_REPEATS_REGION"/>
    <property type="match status" value="1"/>
</dbReference>
<dbReference type="PANTHER" id="PTHR14885:SF3">
    <property type="entry name" value="CILIA- AND FLAGELLA-ASSOCIATED PROTEIN 44"/>
    <property type="match status" value="1"/>
</dbReference>
<dbReference type="Pfam" id="PF00400">
    <property type="entry name" value="WD40"/>
    <property type="match status" value="2"/>
</dbReference>
<dbReference type="SMART" id="SM00320">
    <property type="entry name" value="WD40"/>
    <property type="match status" value="6"/>
</dbReference>
<sequence>IDKESTVHYQVMVLIHPSLSHSFGYDSERRSNLMLLDDRTLVFIAGNLLVLLQVHTKEQRYLRSCSGEGIGAITAHPSNEYFVIAEKGNQPLILVYEYPSLRLYHILRGGTELVYSSVDFNLDGSILASVGGAPDYMLTLWDWRHEEVMLRCKASSQEVYRVRFSPHNPELLTSSGTGHVKFWTISPTFTGLKLQGVMGFFGETSATDVEGFVELPDRKVVTGTEWGNLLLWDREAIKVEICRIERQSCHVGTAQPFSLEDGLLMTFGSDGVIRGWDIEKINMADTHSGRLEMEPINELVVGHNVCLSSVVRSPLPNSFIWFAQDSNGAIWKLDLSFTNTTPDPECLFTFHAGSIHGLDVCKTSHLMATTAPDRSVKVFDFLAKKQLTTSCFNQSGTTISWAPPWVKASSGLLATGFEDGVVRLLELYRPQSLYALSRSSCEEDGKLRLKQAFKPHSESVTALAYERNGEILATGSADGTVFFFSVGEKYLPIGFIHVPSPVQALEWSPASHSNNRLLILCWSGHVVEVNCPNPKDQEPLKTFLLPELHRRSFRFQSIKSRIKEEILRLQALKEEKKKKAKELLTLIDAKQEEDEEEEEEKEEELPPIYTPDPPSPLYCGFYSEPDHFWLSMGGFDSGYLYHCKFSENQDEEPEKRKDEPFHFLPIHNADNDPICSITFSSSRELLLCGMHSGSIRVYPLQPGDLSLTSMQSYWVLSLHDNQNGQLHHIRCSHDDLFVLTAGDDGNIFSFTRRPPEELQSSLQRKAAMIPSPSVSIPFNYIAISNGNNTDFSSLSYSEKPEEEQDNLEDEQALLEAREKMWDIPSKNQIESIEKKKEELMALEAHMNQHILGLRHSKVCLVSSLHAQIQRLQNIQDRLALNLHQPVPELPNVLPGETPQTELQINRSNLERYDVLGENKWVSQFDAQLVSLRSQKLHIDDHLKRAELCRLTHIKEMLLLKHFESRKSSLQITERIKEDNSLEQCKAQLEEKMRDIAKIQESEKALTAAFKASLGENEFENFLIKVFKKKIKRVKKTEMAGDDEEEEDSDEEDSDEVNWNEVQYSDTEEEDVLNDSVCPPGCEPELFEHALQQRERRLDLEDLLMEEKEAAEVLRKECDTLKKEKMLKSKRKAAENDLDMITREIQEKMNKLDILVPVKLHQIEFVIDDGMPRDLSQALVLNKCELTRLQEGIQQLQAETLPEKDLQTHAKIISDRRDMKAKIQVLEKKCDEQMMSKFGRLVDLEDLQTLPENRRHEELRHEKLLKESACDKQIKQLDVRSHVGCILFLAWV</sequence>
<feature type="domain" description="EML-like first beta-propeller" evidence="16">
    <location>
        <begin position="70"/>
        <end position="286"/>
    </location>
</feature>
<evidence type="ECO:0000313" key="18">
    <source>
        <dbReference type="Proteomes" id="UP000694680"/>
    </source>
</evidence>
<dbReference type="Pfam" id="PF23409">
    <property type="entry name" value="Beta-prop_EML"/>
    <property type="match status" value="1"/>
</dbReference>
<reference evidence="17" key="2">
    <citation type="submission" date="2025-08" db="UniProtKB">
        <authorList>
            <consortium name="Ensembl"/>
        </authorList>
    </citation>
    <scope>IDENTIFICATION</scope>
</reference>
<evidence type="ECO:0000256" key="11">
    <source>
        <dbReference type="ARBA" id="ARBA00060934"/>
    </source>
</evidence>
<keyword evidence="2" id="KW-0963">Cytoplasm</keyword>
<keyword evidence="7" id="KW-0969">Cilium</keyword>
<evidence type="ECO:0000313" key="17">
    <source>
        <dbReference type="Ensembl" id="ENSGWIP00000034942.1"/>
    </source>
</evidence>
<dbReference type="InterPro" id="IPR015943">
    <property type="entry name" value="WD40/YVTN_repeat-like_dom_sf"/>
</dbReference>
<dbReference type="Gene3D" id="2.130.10.10">
    <property type="entry name" value="YVTN repeat-like/Quinoprotein amine dehydrogenase"/>
    <property type="match status" value="3"/>
</dbReference>
<organism evidence="17 18">
    <name type="scientific">Gouania willdenowi</name>
    <name type="common">Blunt-snouted clingfish</name>
    <name type="synonym">Lepadogaster willdenowi</name>
    <dbReference type="NCBI Taxonomy" id="441366"/>
    <lineage>
        <taxon>Eukaryota</taxon>
        <taxon>Metazoa</taxon>
        <taxon>Chordata</taxon>
        <taxon>Craniata</taxon>
        <taxon>Vertebrata</taxon>
        <taxon>Euteleostomi</taxon>
        <taxon>Actinopterygii</taxon>
        <taxon>Neopterygii</taxon>
        <taxon>Teleostei</taxon>
        <taxon>Neoteleostei</taxon>
        <taxon>Acanthomorphata</taxon>
        <taxon>Ovalentaria</taxon>
        <taxon>Blenniimorphae</taxon>
        <taxon>Blenniiformes</taxon>
        <taxon>Gobiesocoidei</taxon>
        <taxon>Gobiesocidae</taxon>
        <taxon>Gobiesocinae</taxon>
        <taxon>Gouania</taxon>
    </lineage>
</organism>
<dbReference type="InterPro" id="IPR036322">
    <property type="entry name" value="WD40_repeat_dom_sf"/>
</dbReference>
<dbReference type="PROSITE" id="PS50082">
    <property type="entry name" value="WD_REPEATS_2"/>
    <property type="match status" value="1"/>
</dbReference>
<dbReference type="SUPFAM" id="SSF50978">
    <property type="entry name" value="WD40 repeat-like"/>
    <property type="match status" value="2"/>
</dbReference>
<evidence type="ECO:0000256" key="2">
    <source>
        <dbReference type="ARBA" id="ARBA00022490"/>
    </source>
</evidence>
<evidence type="ECO:0000256" key="13">
    <source>
        <dbReference type="PROSITE-ProRule" id="PRU00221"/>
    </source>
</evidence>
<keyword evidence="6 14" id="KW-0175">Coiled coil</keyword>
<evidence type="ECO:0000256" key="15">
    <source>
        <dbReference type="SAM" id="MobiDB-lite"/>
    </source>
</evidence>
<feature type="coiled-coil region" evidence="14">
    <location>
        <begin position="1096"/>
        <end position="1150"/>
    </location>
</feature>
<keyword evidence="5" id="KW-0282">Flagellum</keyword>
<keyword evidence="9" id="KW-0966">Cell projection</keyword>
<evidence type="ECO:0000256" key="1">
    <source>
        <dbReference type="ARBA" id="ARBA00004611"/>
    </source>
</evidence>
<feature type="region of interest" description="Disordered" evidence="15">
    <location>
        <begin position="588"/>
        <end position="611"/>
    </location>
</feature>
<dbReference type="GO" id="GO:0060285">
    <property type="term" value="P:cilium-dependent cell motility"/>
    <property type="evidence" value="ECO:0007669"/>
    <property type="project" value="UniProtKB-ARBA"/>
</dbReference>
<evidence type="ECO:0000256" key="6">
    <source>
        <dbReference type="ARBA" id="ARBA00023054"/>
    </source>
</evidence>
<evidence type="ECO:0000256" key="14">
    <source>
        <dbReference type="SAM" id="Coils"/>
    </source>
</evidence>
<keyword evidence="18" id="KW-1185">Reference proteome</keyword>
<reference evidence="17" key="3">
    <citation type="submission" date="2025-09" db="UniProtKB">
        <authorList>
            <consortium name="Ensembl"/>
        </authorList>
    </citation>
    <scope>IDENTIFICATION</scope>
</reference>
<name>A0A8C5GSR4_GOUWI</name>
<evidence type="ECO:0000256" key="12">
    <source>
        <dbReference type="ARBA" id="ARBA00074727"/>
    </source>
</evidence>
<dbReference type="PANTHER" id="PTHR14885">
    <property type="entry name" value="CILIA- AND FLAGELLA-ASSOCIATED PROTEIN 43-RELATED"/>
    <property type="match status" value="1"/>
</dbReference>
<evidence type="ECO:0000256" key="3">
    <source>
        <dbReference type="ARBA" id="ARBA00022574"/>
    </source>
</evidence>
<keyword evidence="4" id="KW-0677">Repeat</keyword>
<evidence type="ECO:0000256" key="9">
    <source>
        <dbReference type="ARBA" id="ARBA00023273"/>
    </source>
</evidence>
<evidence type="ECO:0000256" key="4">
    <source>
        <dbReference type="ARBA" id="ARBA00022737"/>
    </source>
</evidence>
<evidence type="ECO:0000259" key="16">
    <source>
        <dbReference type="Pfam" id="PF23409"/>
    </source>
</evidence>
<proteinExistence type="inferred from homology"/>
<evidence type="ECO:0000256" key="5">
    <source>
        <dbReference type="ARBA" id="ARBA00022846"/>
    </source>
</evidence>
<feature type="compositionally biased region" description="Acidic residues" evidence="15">
    <location>
        <begin position="1039"/>
        <end position="1057"/>
    </location>
</feature>
<gene>
    <name evidence="17" type="primary">LOC114473681</name>
</gene>
<dbReference type="InterPro" id="IPR055439">
    <property type="entry name" value="Beta-prop_EML_1st"/>
</dbReference>
<dbReference type="InterPro" id="IPR001680">
    <property type="entry name" value="WD40_rpt"/>
</dbReference>
<dbReference type="GO" id="GO:0003341">
    <property type="term" value="P:cilium movement"/>
    <property type="evidence" value="ECO:0007669"/>
    <property type="project" value="UniProtKB-ARBA"/>
</dbReference>
<feature type="compositionally biased region" description="Acidic residues" evidence="15">
    <location>
        <begin position="591"/>
        <end position="605"/>
    </location>
</feature>